<dbReference type="PANTHER" id="PTHR12242:SF49">
    <property type="entry name" value="HEADBUTT, ISOFORM E"/>
    <property type="match status" value="1"/>
</dbReference>
<reference evidence="3" key="1">
    <citation type="submission" date="2011-05" db="EMBL/GenBank/DDBJ databases">
        <authorList>
            <person name="Richards S.R."/>
            <person name="Qu J."/>
            <person name="Jiang H."/>
            <person name="Jhangiani S.N."/>
            <person name="Agravi P."/>
            <person name="Goodspeed R."/>
            <person name="Gross S."/>
            <person name="Mandapat C."/>
            <person name="Jackson L."/>
            <person name="Mathew T."/>
            <person name="Pu L."/>
            <person name="Thornton R."/>
            <person name="Saada N."/>
            <person name="Wilczek-Boney K.B."/>
            <person name="Lee S."/>
            <person name="Kovar C."/>
            <person name="Wu Y."/>
            <person name="Scherer S.E."/>
            <person name="Worley K.C."/>
            <person name="Muzny D.M."/>
            <person name="Gibbs R."/>
        </authorList>
    </citation>
    <scope>NUCLEOTIDE SEQUENCE</scope>
    <source>
        <strain evidence="3">Brora</strain>
    </source>
</reference>
<keyword evidence="1" id="KW-0472">Membrane</keyword>
<sequence length="250" mass="28612">MAGREPRPTWCETVHSSLRHLFLSQHSCSVEILTYVKLLKSNKNTYYRIKFIAAVIYYSWLEHKDNQGQQDESEAELSMSSGNGGNDVNSVISAPLLLKLSWLLTNVSTNVSFMVTIIYWSFLYSNEQGPPDHFNVQLHVVNSILVLIDILVTHIPCRLLHFYQSIIFASLYIMLNVTLWATKGMIIYKILNWNRPSKSFSTIFAVIIFLIILHTFLFLITKALDQCNCEKSKGNIPNSNELILETCTKS</sequence>
<feature type="transmembrane region" description="Helical" evidence="1">
    <location>
        <begin position="136"/>
        <end position="155"/>
    </location>
</feature>
<keyword evidence="1" id="KW-1133">Transmembrane helix</keyword>
<feature type="transmembrane region" description="Helical" evidence="1">
    <location>
        <begin position="202"/>
        <end position="220"/>
    </location>
</feature>
<accession>T1JMZ9</accession>
<dbReference type="Pfam" id="PF21534">
    <property type="entry name" value="Rost"/>
    <property type="match status" value="1"/>
</dbReference>
<feature type="transmembrane region" description="Helical" evidence="1">
    <location>
        <begin position="100"/>
        <end position="124"/>
    </location>
</feature>
<dbReference type="InterPro" id="IPR049352">
    <property type="entry name" value="Rost"/>
</dbReference>
<dbReference type="EMBL" id="JH431465">
    <property type="status" value="NOT_ANNOTATED_CDS"/>
    <property type="molecule type" value="Genomic_DNA"/>
</dbReference>
<dbReference type="Proteomes" id="UP000014500">
    <property type="component" value="Unassembled WGS sequence"/>
</dbReference>
<organism evidence="2 3">
    <name type="scientific">Strigamia maritima</name>
    <name type="common">European centipede</name>
    <name type="synonym">Geophilus maritimus</name>
    <dbReference type="NCBI Taxonomy" id="126957"/>
    <lineage>
        <taxon>Eukaryota</taxon>
        <taxon>Metazoa</taxon>
        <taxon>Ecdysozoa</taxon>
        <taxon>Arthropoda</taxon>
        <taxon>Myriapoda</taxon>
        <taxon>Chilopoda</taxon>
        <taxon>Pleurostigmophora</taxon>
        <taxon>Geophilomorpha</taxon>
        <taxon>Linotaeniidae</taxon>
        <taxon>Strigamia</taxon>
    </lineage>
</organism>
<dbReference type="PhylomeDB" id="T1JMZ9"/>
<keyword evidence="3" id="KW-1185">Reference proteome</keyword>
<evidence type="ECO:0000313" key="3">
    <source>
        <dbReference type="Proteomes" id="UP000014500"/>
    </source>
</evidence>
<dbReference type="PANTHER" id="PTHR12242">
    <property type="entry name" value="OS02G0130600 PROTEIN-RELATED"/>
    <property type="match status" value="1"/>
</dbReference>
<evidence type="ECO:0000256" key="1">
    <source>
        <dbReference type="SAM" id="Phobius"/>
    </source>
</evidence>
<reference evidence="2" key="2">
    <citation type="submission" date="2015-02" db="UniProtKB">
        <authorList>
            <consortium name="EnsemblMetazoa"/>
        </authorList>
    </citation>
    <scope>IDENTIFICATION</scope>
</reference>
<dbReference type="GO" id="GO:0016020">
    <property type="term" value="C:membrane"/>
    <property type="evidence" value="ECO:0007669"/>
    <property type="project" value="TreeGrafter"/>
</dbReference>
<dbReference type="HOGENOM" id="CLU_1112527_0_0_1"/>
<keyword evidence="1" id="KW-0812">Transmembrane</keyword>
<feature type="transmembrane region" description="Helical" evidence="1">
    <location>
        <begin position="161"/>
        <end position="181"/>
    </location>
</feature>
<dbReference type="STRING" id="126957.T1JMZ9"/>
<name>T1JMZ9_STRMM</name>
<protein>
    <submittedName>
        <fullName evidence="2">Uncharacterized protein</fullName>
    </submittedName>
</protein>
<dbReference type="EnsemblMetazoa" id="SMAR015228-RA">
    <property type="protein sequence ID" value="SMAR015228-PA"/>
    <property type="gene ID" value="SMAR015228"/>
</dbReference>
<dbReference type="eggNOG" id="ENOG502SE1W">
    <property type="taxonomic scope" value="Eukaryota"/>
</dbReference>
<proteinExistence type="predicted"/>
<evidence type="ECO:0000313" key="2">
    <source>
        <dbReference type="EnsemblMetazoa" id="SMAR015228-PA"/>
    </source>
</evidence>
<dbReference type="AlphaFoldDB" id="T1JMZ9"/>